<dbReference type="PANTHER" id="PTHR46599">
    <property type="entry name" value="PIGGYBAC TRANSPOSABLE ELEMENT-DERIVED PROTEIN 4"/>
    <property type="match status" value="1"/>
</dbReference>
<evidence type="ECO:0000259" key="1">
    <source>
        <dbReference type="Pfam" id="PF13843"/>
    </source>
</evidence>
<dbReference type="OrthoDB" id="10057959at2759"/>
<dbReference type="InterPro" id="IPR029526">
    <property type="entry name" value="PGBD"/>
</dbReference>
<dbReference type="Proteomes" id="UP000299102">
    <property type="component" value="Unassembled WGS sequence"/>
</dbReference>
<dbReference type="AlphaFoldDB" id="A0A4C1W9L4"/>
<organism evidence="2 3">
    <name type="scientific">Eumeta variegata</name>
    <name type="common">Bagworm moth</name>
    <name type="synonym">Eumeta japonica</name>
    <dbReference type="NCBI Taxonomy" id="151549"/>
    <lineage>
        <taxon>Eukaryota</taxon>
        <taxon>Metazoa</taxon>
        <taxon>Ecdysozoa</taxon>
        <taxon>Arthropoda</taxon>
        <taxon>Hexapoda</taxon>
        <taxon>Insecta</taxon>
        <taxon>Pterygota</taxon>
        <taxon>Neoptera</taxon>
        <taxon>Endopterygota</taxon>
        <taxon>Lepidoptera</taxon>
        <taxon>Glossata</taxon>
        <taxon>Ditrysia</taxon>
        <taxon>Tineoidea</taxon>
        <taxon>Psychidae</taxon>
        <taxon>Oiketicinae</taxon>
        <taxon>Eumeta</taxon>
    </lineage>
</organism>
<evidence type="ECO:0000313" key="3">
    <source>
        <dbReference type="Proteomes" id="UP000299102"/>
    </source>
</evidence>
<sequence>MSESRFRFLLRVLRFDDVRDRQIRQETDRLAAIHQIITIMLQKCKNYYTPSEYLTMDEQLVAFKGCCGFVQYMLNKPVKFGIKIIMVVHVKYPYVYNLEIYYDMQPEGPYRVSNKVPDIIHRILSPLYGSGCNVTMDNWFTSVPTCKELLTKNITTVGTLKKNKPEIPDQFKTTQDKAIKESIFGFQSDCALVSYVPKPKKVVLLLSTLHNDNKIDPNSGESKKPEVITFYNHTKYGVDIFDKMCRQYNVSRNSRRWPVTLFYNFINLAGINGLIIYQMNNPGTKTIRHHYLQEVGFELARPYIEHRISMRNIP</sequence>
<gene>
    <name evidence="2" type="primary">PGBD4</name>
    <name evidence="2" type="ORF">EVAR_14252_1</name>
</gene>
<keyword evidence="3" id="KW-1185">Reference proteome</keyword>
<proteinExistence type="predicted"/>
<comment type="caution">
    <text evidence="2">The sequence shown here is derived from an EMBL/GenBank/DDBJ whole genome shotgun (WGS) entry which is preliminary data.</text>
</comment>
<dbReference type="PANTHER" id="PTHR46599:SF6">
    <property type="entry name" value="DUAL SPECIFICITY PHOSPHATASE 26"/>
    <property type="match status" value="1"/>
</dbReference>
<evidence type="ECO:0000313" key="2">
    <source>
        <dbReference type="EMBL" id="GBP47721.1"/>
    </source>
</evidence>
<dbReference type="Pfam" id="PF13843">
    <property type="entry name" value="DDE_Tnp_1_7"/>
    <property type="match status" value="1"/>
</dbReference>
<protein>
    <submittedName>
        <fullName evidence="2">PiggyBac transposable element-derived protein 4</fullName>
    </submittedName>
</protein>
<feature type="domain" description="PiggyBac transposable element-derived protein" evidence="1">
    <location>
        <begin position="1"/>
        <end position="273"/>
    </location>
</feature>
<reference evidence="2 3" key="1">
    <citation type="journal article" date="2019" name="Commun. Biol.">
        <title>The bagworm genome reveals a unique fibroin gene that provides high tensile strength.</title>
        <authorList>
            <person name="Kono N."/>
            <person name="Nakamura H."/>
            <person name="Ohtoshi R."/>
            <person name="Tomita M."/>
            <person name="Numata K."/>
            <person name="Arakawa K."/>
        </authorList>
    </citation>
    <scope>NUCLEOTIDE SEQUENCE [LARGE SCALE GENOMIC DNA]</scope>
</reference>
<name>A0A4C1W9L4_EUMVA</name>
<accession>A0A4C1W9L4</accession>
<dbReference type="STRING" id="151549.A0A4C1W9L4"/>
<dbReference type="EMBL" id="BGZK01000508">
    <property type="protein sequence ID" value="GBP47721.1"/>
    <property type="molecule type" value="Genomic_DNA"/>
</dbReference>